<dbReference type="SUPFAM" id="SSF52799">
    <property type="entry name" value="(Phosphotyrosine protein) phosphatases II"/>
    <property type="match status" value="1"/>
</dbReference>
<feature type="domain" description="Tyrosine specific protein phosphatases" evidence="3">
    <location>
        <begin position="482"/>
        <end position="522"/>
    </location>
</feature>
<evidence type="ECO:0000259" key="3">
    <source>
        <dbReference type="PROSITE" id="PS50056"/>
    </source>
</evidence>
<dbReference type="Proteomes" id="UP000807353">
    <property type="component" value="Unassembled WGS sequence"/>
</dbReference>
<keyword evidence="5" id="KW-1185">Reference proteome</keyword>
<gene>
    <name evidence="4" type="ORF">BDZ94DRAFT_1276568</name>
</gene>
<protein>
    <recommendedName>
        <fullName evidence="3">Tyrosine specific protein phosphatases domain-containing protein</fullName>
    </recommendedName>
</protein>
<dbReference type="GO" id="GO:0016791">
    <property type="term" value="F:phosphatase activity"/>
    <property type="evidence" value="ECO:0007669"/>
    <property type="project" value="UniProtKB-ARBA"/>
</dbReference>
<dbReference type="PANTHER" id="PTHR23339">
    <property type="entry name" value="TYROSINE SPECIFIC PROTEIN PHOSPHATASE AND DUAL SPECIFICITY PROTEIN PHOSPHATASE"/>
    <property type="match status" value="1"/>
</dbReference>
<evidence type="ECO:0000313" key="4">
    <source>
        <dbReference type="EMBL" id="KAF9456078.1"/>
    </source>
</evidence>
<evidence type="ECO:0000256" key="2">
    <source>
        <dbReference type="SAM" id="MobiDB-lite"/>
    </source>
</evidence>
<dbReference type="AlphaFoldDB" id="A0A9P5XR90"/>
<dbReference type="InterPro" id="IPR029021">
    <property type="entry name" value="Prot-tyrosine_phosphatase-like"/>
</dbReference>
<dbReference type="InterPro" id="IPR000387">
    <property type="entry name" value="Tyr_Pase_dom"/>
</dbReference>
<evidence type="ECO:0000313" key="5">
    <source>
        <dbReference type="Proteomes" id="UP000807353"/>
    </source>
</evidence>
<dbReference type="Gene3D" id="3.90.190.10">
    <property type="entry name" value="Protein tyrosine phosphatase superfamily"/>
    <property type="match status" value="1"/>
</dbReference>
<feature type="region of interest" description="Disordered" evidence="2">
    <location>
        <begin position="1"/>
        <end position="31"/>
    </location>
</feature>
<sequence>MATSLVEPGLSPHHVPRNVQQPLHPTTSFPVAPSPLELSAAQLAPLASQHHASDYNRFKFGTKGCPVPYLPLSIQLPDYFDELQRRQFRCSQDKSWWPCRKSGAPSAVVVLSSAGAQPQEAILLQEELQAAIAEPLNKTRQESYTAGAKRSFHSSIKTSSSHPINISPIVPPELLPIISSNIILASSFSLRPPPVVYEIPKLFALDRITLSSVRHSDPRGHRASDPYPTNSFVIGHLRTRPNIKNAFRNINVGLSGIDTNSGRGKSNYDTLLGMPPPTLLQRSASTDVPSATEFNTNTLHPNTSSISLSLSLALAEKPSVILPNIFSKSPKTVKHPTYSLFTSESRLDARSSELLTRNRGLDNRRHNSFPLTFPCIAPPRSSPQAPFTLGNLFLSSCPGKKVRLQGPVKGRSGVCRDLDMDIKRMKELGVRCIICCLDDQELEFLGAPWSEYEECAGNNGIDVLRIPMPEGLAPLTPASLNTHLTRLIDTYTARGIPMLVHCRGGVGRAGVVACCWIIKLGLCGWIETDAELSPSSLLPSSASYSKCVGAPGTSTGETCGDTKMGSGYNVVHLVERVIAVVRKRRSIKAVETYEQVKFLVEFVEYLKGGAIA</sequence>
<organism evidence="4 5">
    <name type="scientific">Collybia nuda</name>
    <dbReference type="NCBI Taxonomy" id="64659"/>
    <lineage>
        <taxon>Eukaryota</taxon>
        <taxon>Fungi</taxon>
        <taxon>Dikarya</taxon>
        <taxon>Basidiomycota</taxon>
        <taxon>Agaricomycotina</taxon>
        <taxon>Agaricomycetes</taxon>
        <taxon>Agaricomycetidae</taxon>
        <taxon>Agaricales</taxon>
        <taxon>Tricholomatineae</taxon>
        <taxon>Clitocybaceae</taxon>
        <taxon>Collybia</taxon>
    </lineage>
</organism>
<accession>A0A9P5XR90</accession>
<keyword evidence="1" id="KW-0378">Hydrolase</keyword>
<dbReference type="PROSITE" id="PS50056">
    <property type="entry name" value="TYR_PHOSPHATASE_2"/>
    <property type="match status" value="1"/>
</dbReference>
<reference evidence="4" key="1">
    <citation type="submission" date="2020-11" db="EMBL/GenBank/DDBJ databases">
        <authorList>
            <consortium name="DOE Joint Genome Institute"/>
            <person name="Ahrendt S."/>
            <person name="Riley R."/>
            <person name="Andreopoulos W."/>
            <person name="Labutti K."/>
            <person name="Pangilinan J."/>
            <person name="Ruiz-Duenas F.J."/>
            <person name="Barrasa J.M."/>
            <person name="Sanchez-Garcia M."/>
            <person name="Camarero S."/>
            <person name="Miyauchi S."/>
            <person name="Serrano A."/>
            <person name="Linde D."/>
            <person name="Babiker R."/>
            <person name="Drula E."/>
            <person name="Ayuso-Fernandez I."/>
            <person name="Pacheco R."/>
            <person name="Padilla G."/>
            <person name="Ferreira P."/>
            <person name="Barriuso J."/>
            <person name="Kellner H."/>
            <person name="Castanera R."/>
            <person name="Alfaro M."/>
            <person name="Ramirez L."/>
            <person name="Pisabarro A.G."/>
            <person name="Kuo A."/>
            <person name="Tritt A."/>
            <person name="Lipzen A."/>
            <person name="He G."/>
            <person name="Yan M."/>
            <person name="Ng V."/>
            <person name="Cullen D."/>
            <person name="Martin F."/>
            <person name="Rosso M.-N."/>
            <person name="Henrissat B."/>
            <person name="Hibbett D."/>
            <person name="Martinez A.T."/>
            <person name="Grigoriev I.V."/>
        </authorList>
    </citation>
    <scope>NUCLEOTIDE SEQUENCE</scope>
    <source>
        <strain evidence="4">CBS 247.69</strain>
    </source>
</reference>
<dbReference type="EMBL" id="MU150465">
    <property type="protein sequence ID" value="KAF9456078.1"/>
    <property type="molecule type" value="Genomic_DNA"/>
</dbReference>
<dbReference type="InterPro" id="IPR057023">
    <property type="entry name" value="PTP-SAK"/>
</dbReference>
<name>A0A9P5XR90_9AGAR</name>
<evidence type="ECO:0000256" key="1">
    <source>
        <dbReference type="ARBA" id="ARBA00022801"/>
    </source>
</evidence>
<dbReference type="Pfam" id="PF22784">
    <property type="entry name" value="PTP-SAK"/>
    <property type="match status" value="1"/>
</dbReference>
<proteinExistence type="predicted"/>
<dbReference type="OrthoDB" id="266663at2759"/>
<dbReference type="InterPro" id="IPR050561">
    <property type="entry name" value="PTP"/>
</dbReference>
<feature type="compositionally biased region" description="Polar residues" evidence="2">
    <location>
        <begin position="18"/>
        <end position="29"/>
    </location>
</feature>
<comment type="caution">
    <text evidence="4">The sequence shown here is derived from an EMBL/GenBank/DDBJ whole genome shotgun (WGS) entry which is preliminary data.</text>
</comment>